<dbReference type="KEGG" id="caby:Cabys_3790"/>
<dbReference type="Pfam" id="PF07610">
    <property type="entry name" value="DUF1573"/>
    <property type="match status" value="1"/>
</dbReference>
<protein>
    <submittedName>
        <fullName evidence="1">Uncharacterized protein</fullName>
    </submittedName>
</protein>
<reference evidence="1 2" key="1">
    <citation type="submission" date="2016-11" db="EMBL/GenBank/DDBJ databases">
        <title>Genomic analysis of Caldithrix abyssi and proposal of a novel bacterial phylum Caldithrichaeota.</title>
        <authorList>
            <person name="Kublanov I."/>
            <person name="Sigalova O."/>
            <person name="Gavrilov S."/>
            <person name="Lebedinsky A."/>
            <person name="Ivanova N."/>
            <person name="Daum C."/>
            <person name="Reddy T."/>
            <person name="Klenk H.P."/>
            <person name="Goker M."/>
            <person name="Reva O."/>
            <person name="Miroshnichenko M."/>
            <person name="Kyprides N."/>
            <person name="Woyke T."/>
            <person name="Gelfand M."/>
        </authorList>
    </citation>
    <scope>NUCLEOTIDE SEQUENCE [LARGE SCALE GENOMIC DNA]</scope>
    <source>
        <strain evidence="1 2">LF13</strain>
    </source>
</reference>
<dbReference type="Proteomes" id="UP000183868">
    <property type="component" value="Chromosome"/>
</dbReference>
<organism evidence="1 2">
    <name type="scientific">Caldithrix abyssi DSM 13497</name>
    <dbReference type="NCBI Taxonomy" id="880073"/>
    <lineage>
        <taxon>Bacteria</taxon>
        <taxon>Pseudomonadati</taxon>
        <taxon>Calditrichota</taxon>
        <taxon>Calditrichia</taxon>
        <taxon>Calditrichales</taxon>
        <taxon>Calditrichaceae</taxon>
        <taxon>Caldithrix</taxon>
    </lineage>
</organism>
<gene>
    <name evidence="1" type="ORF">Cabys_3790</name>
</gene>
<evidence type="ECO:0000313" key="2">
    <source>
        <dbReference type="Proteomes" id="UP000183868"/>
    </source>
</evidence>
<dbReference type="EMBL" id="CP018099">
    <property type="protein sequence ID" value="APF20535.1"/>
    <property type="molecule type" value="Genomic_DNA"/>
</dbReference>
<accession>A0A1J1CCX9</accession>
<proteinExistence type="predicted"/>
<name>A0A1J1CCX9_CALAY</name>
<dbReference type="AlphaFoldDB" id="A0A1J1CCX9"/>
<sequence length="44" mass="5093">MQLKASFNTHNRSGTFQKNIRVYSNAVNQRVLTLTIKGEIIRED</sequence>
<dbReference type="InterPro" id="IPR011467">
    <property type="entry name" value="DUF1573"/>
</dbReference>
<evidence type="ECO:0000313" key="1">
    <source>
        <dbReference type="EMBL" id="APF20535.1"/>
    </source>
</evidence>